<gene>
    <name evidence="2" type="ORF">LENED_007049</name>
</gene>
<sequence length="149" mass="16379">MEIGVRMSLPRPPLPARRGSGAPPPPPPPRRSYVVKPVSQDEEENAKPLGIAARIASLQLKQGSPSTGKSTLPQLITPEELSEKELEELTLPPAPSRKSFLPAVPQSKRPTWDEIESRGSEFVPLLLPFLEGDYLQNQFDSLLLPQSLK</sequence>
<evidence type="ECO:0000313" key="2">
    <source>
        <dbReference type="EMBL" id="GAW05208.1"/>
    </source>
</evidence>
<proteinExistence type="predicted"/>
<reference evidence="2 3" key="2">
    <citation type="submission" date="2017-02" db="EMBL/GenBank/DDBJ databases">
        <title>A genome survey and senescence transcriptome analysis in Lentinula edodes.</title>
        <authorList>
            <person name="Sakamoto Y."/>
            <person name="Nakade K."/>
            <person name="Sato S."/>
            <person name="Yoshida Y."/>
            <person name="Miyazaki K."/>
            <person name="Natsume S."/>
            <person name="Konno N."/>
        </authorList>
    </citation>
    <scope>NUCLEOTIDE SEQUENCE [LARGE SCALE GENOMIC DNA]</scope>
    <source>
        <strain evidence="2 3">NBRC 111202</strain>
    </source>
</reference>
<comment type="caution">
    <text evidence="2">The sequence shown here is derived from an EMBL/GenBank/DDBJ whole genome shotgun (WGS) entry which is preliminary data.</text>
</comment>
<feature type="region of interest" description="Disordered" evidence="1">
    <location>
        <begin position="84"/>
        <end position="115"/>
    </location>
</feature>
<dbReference type="EMBL" id="BDGU01000237">
    <property type="protein sequence ID" value="GAW05208.1"/>
    <property type="molecule type" value="Genomic_DNA"/>
</dbReference>
<evidence type="ECO:0000256" key="1">
    <source>
        <dbReference type="SAM" id="MobiDB-lite"/>
    </source>
</evidence>
<accession>A0A1Q3EDE5</accession>
<organism evidence="2 3">
    <name type="scientific">Lentinula edodes</name>
    <name type="common">Shiitake mushroom</name>
    <name type="synonym">Lentinus edodes</name>
    <dbReference type="NCBI Taxonomy" id="5353"/>
    <lineage>
        <taxon>Eukaryota</taxon>
        <taxon>Fungi</taxon>
        <taxon>Dikarya</taxon>
        <taxon>Basidiomycota</taxon>
        <taxon>Agaricomycotina</taxon>
        <taxon>Agaricomycetes</taxon>
        <taxon>Agaricomycetidae</taxon>
        <taxon>Agaricales</taxon>
        <taxon>Marasmiineae</taxon>
        <taxon>Omphalotaceae</taxon>
        <taxon>Lentinula</taxon>
    </lineage>
</organism>
<protein>
    <submittedName>
        <fullName evidence="2">Uncharacterized protein</fullName>
    </submittedName>
</protein>
<keyword evidence="3" id="KW-1185">Reference proteome</keyword>
<feature type="region of interest" description="Disordered" evidence="1">
    <location>
        <begin position="1"/>
        <end position="47"/>
    </location>
</feature>
<evidence type="ECO:0000313" key="3">
    <source>
        <dbReference type="Proteomes" id="UP000188533"/>
    </source>
</evidence>
<dbReference type="Proteomes" id="UP000188533">
    <property type="component" value="Unassembled WGS sequence"/>
</dbReference>
<name>A0A1Q3EDE5_LENED</name>
<dbReference type="AlphaFoldDB" id="A0A1Q3EDE5"/>
<reference evidence="2 3" key="1">
    <citation type="submission" date="2016-08" db="EMBL/GenBank/DDBJ databases">
        <authorList>
            <consortium name="Lentinula edodes genome sequencing consortium"/>
            <person name="Sakamoto Y."/>
            <person name="Nakade K."/>
            <person name="Sato S."/>
            <person name="Yoshida Y."/>
            <person name="Miyazaki K."/>
            <person name="Natsume S."/>
            <person name="Konno N."/>
        </authorList>
    </citation>
    <scope>NUCLEOTIDE SEQUENCE [LARGE SCALE GENOMIC DNA]</scope>
    <source>
        <strain evidence="2 3">NBRC 111202</strain>
    </source>
</reference>